<dbReference type="GO" id="GO:0005975">
    <property type="term" value="P:carbohydrate metabolic process"/>
    <property type="evidence" value="ECO:0007669"/>
    <property type="project" value="InterPro"/>
</dbReference>
<dbReference type="Proteomes" id="UP000557392">
    <property type="component" value="Unassembled WGS sequence"/>
</dbReference>
<dbReference type="Pfam" id="PF04616">
    <property type="entry name" value="Glyco_hydro_43"/>
    <property type="match status" value="1"/>
</dbReference>
<dbReference type="CDD" id="cd08986">
    <property type="entry name" value="GH43-like"/>
    <property type="match status" value="1"/>
</dbReference>
<keyword evidence="3" id="KW-0326">Glycosidase</keyword>
<comment type="similarity">
    <text evidence="1">Belongs to the glycosyl hydrolase 43 family.</text>
</comment>
<dbReference type="InterPro" id="IPR006710">
    <property type="entry name" value="Glyco_hydro_43"/>
</dbReference>
<gene>
    <name evidence="6" type="ORF">GGR46_002732</name>
</gene>
<evidence type="ECO:0000256" key="2">
    <source>
        <dbReference type="ARBA" id="ARBA00022801"/>
    </source>
</evidence>
<proteinExistence type="inferred from homology"/>
<feature type="site" description="Important for catalytic activity, responsible for pKa modulation of the active site Glu and correct orientation of both the proton donor and substrate" evidence="5">
    <location>
        <position position="485"/>
    </location>
</feature>
<feature type="active site" description="Proton donor" evidence="4">
    <location>
        <position position="532"/>
    </location>
</feature>
<evidence type="ECO:0000256" key="3">
    <source>
        <dbReference type="ARBA" id="ARBA00023295"/>
    </source>
</evidence>
<keyword evidence="7" id="KW-1185">Reference proteome</keyword>
<name>A0A7W6JTA2_9SPHN</name>
<evidence type="ECO:0000256" key="1">
    <source>
        <dbReference type="ARBA" id="ARBA00009865"/>
    </source>
</evidence>
<dbReference type="InterPro" id="IPR051795">
    <property type="entry name" value="Glycosyl_Hydrlase_43"/>
</dbReference>
<dbReference type="InterPro" id="IPR023296">
    <property type="entry name" value="Glyco_hydro_beta-prop_sf"/>
</dbReference>
<feature type="active site" description="Proton acceptor" evidence="4">
    <location>
        <position position="366"/>
    </location>
</feature>
<sequence>MAPLFDGHEDINVKYFLAAALAATSLIPVHALAQQAAPAARPPADDIFIDHPSQDRNATVMPAADAMPVKAFFAAHAITDASVAQSPDGRWFVTGTVIREGRRDGIQLWSSADDGRNWTALGVVHGAGHRYLAPDIHIRGDLVQLAFADDNGCAHIARGSLANLKGGFSESPCLVSDVADVSSFIDTDGTSYLLWGAGYIAKVAPDGSKLAEAPRFLKPDPALFKTDPPAGKDWPVRLRVGKGGAAMFRDGDQYVITASEVTGRMRTATDDLYMATGPSPYGPFGKRMLAVPHAGQSNVVRTRDGKLVASYNPRCEDDFAMFCEQVGLVPLERAEDGRIRQAASVLTENSAVADRQPLVTSEMMRDPSVMMGGDGAYYLVGTQKGFGFQYPDGGVNLYRSTDLKTWTSQNKMIFDWKGLGYSFKNVAELWAPEIHWSARDKTYYLAFSVMERGVGGKSWLFKSTSGKAIGPYVNTRASYFVEGIDAFPFEDESGFYLLWGGGRIGKLNAKRDGFEGEVKRLVDTDGENVGYEGNGLIKVGGTYFLTGAEWNGPLRTDGTYDMMYGTSKSLMGPYSKRRLAVPHGGHGTAFRDAQGHFWYTMFGNDTTAPWRRHFGLVPILIGEDSIRVPRIER</sequence>
<evidence type="ECO:0000256" key="4">
    <source>
        <dbReference type="PIRSR" id="PIRSR606710-1"/>
    </source>
</evidence>
<dbReference type="RefSeq" id="WP_343058158.1">
    <property type="nucleotide sequence ID" value="NZ_JACIEH010000002.1"/>
</dbReference>
<evidence type="ECO:0008006" key="8">
    <source>
        <dbReference type="Google" id="ProtNLM"/>
    </source>
</evidence>
<organism evidence="6 7">
    <name type="scientific">Sphingomonas kyeonggiensis</name>
    <dbReference type="NCBI Taxonomy" id="1268553"/>
    <lineage>
        <taxon>Bacteria</taxon>
        <taxon>Pseudomonadati</taxon>
        <taxon>Pseudomonadota</taxon>
        <taxon>Alphaproteobacteria</taxon>
        <taxon>Sphingomonadales</taxon>
        <taxon>Sphingomonadaceae</taxon>
        <taxon>Sphingomonas</taxon>
    </lineage>
</organism>
<dbReference type="EMBL" id="JACIEH010000002">
    <property type="protein sequence ID" value="MBB4099168.1"/>
    <property type="molecule type" value="Genomic_DNA"/>
</dbReference>
<dbReference type="SUPFAM" id="SSF75005">
    <property type="entry name" value="Arabinanase/levansucrase/invertase"/>
    <property type="match status" value="2"/>
</dbReference>
<dbReference type="GO" id="GO:0004553">
    <property type="term" value="F:hydrolase activity, hydrolyzing O-glycosyl compounds"/>
    <property type="evidence" value="ECO:0007669"/>
    <property type="project" value="InterPro"/>
</dbReference>
<comment type="caution">
    <text evidence="6">The sequence shown here is derived from an EMBL/GenBank/DDBJ whole genome shotgun (WGS) entry which is preliminary data.</text>
</comment>
<accession>A0A7W6JTA2</accession>
<dbReference type="AlphaFoldDB" id="A0A7W6JTA2"/>
<evidence type="ECO:0000313" key="6">
    <source>
        <dbReference type="EMBL" id="MBB4099168.1"/>
    </source>
</evidence>
<evidence type="ECO:0000313" key="7">
    <source>
        <dbReference type="Proteomes" id="UP000557392"/>
    </source>
</evidence>
<dbReference type="Gene3D" id="2.115.10.20">
    <property type="entry name" value="Glycosyl hydrolase domain, family 43"/>
    <property type="match status" value="2"/>
</dbReference>
<protein>
    <recommendedName>
        <fullName evidence="8">Glycosyl hydrolase family 43</fullName>
    </recommendedName>
</protein>
<keyword evidence="2" id="KW-0378">Hydrolase</keyword>
<reference evidence="6 7" key="1">
    <citation type="submission" date="2020-08" db="EMBL/GenBank/DDBJ databases">
        <title>Genomic Encyclopedia of Type Strains, Phase IV (KMG-IV): sequencing the most valuable type-strain genomes for metagenomic binning, comparative biology and taxonomic classification.</title>
        <authorList>
            <person name="Goeker M."/>
        </authorList>
    </citation>
    <scope>NUCLEOTIDE SEQUENCE [LARGE SCALE GENOMIC DNA]</scope>
    <source>
        <strain evidence="6 7">DSM 101806</strain>
    </source>
</reference>
<evidence type="ECO:0000256" key="5">
    <source>
        <dbReference type="PIRSR" id="PIRSR606710-2"/>
    </source>
</evidence>
<dbReference type="PANTHER" id="PTHR42812:SF14">
    <property type="entry name" value="SECRETED PROTEIN"/>
    <property type="match status" value="1"/>
</dbReference>
<dbReference type="PANTHER" id="PTHR42812">
    <property type="entry name" value="BETA-XYLOSIDASE"/>
    <property type="match status" value="1"/>
</dbReference>